<organism evidence="1">
    <name type="scientific">Rhizophora mucronata</name>
    <name type="common">Asiatic mangrove</name>
    <dbReference type="NCBI Taxonomy" id="61149"/>
    <lineage>
        <taxon>Eukaryota</taxon>
        <taxon>Viridiplantae</taxon>
        <taxon>Streptophyta</taxon>
        <taxon>Embryophyta</taxon>
        <taxon>Tracheophyta</taxon>
        <taxon>Spermatophyta</taxon>
        <taxon>Magnoliopsida</taxon>
        <taxon>eudicotyledons</taxon>
        <taxon>Gunneridae</taxon>
        <taxon>Pentapetalae</taxon>
        <taxon>rosids</taxon>
        <taxon>fabids</taxon>
        <taxon>Malpighiales</taxon>
        <taxon>Rhizophoraceae</taxon>
        <taxon>Rhizophora</taxon>
    </lineage>
</organism>
<proteinExistence type="predicted"/>
<reference evidence="1" key="1">
    <citation type="submission" date="2018-02" db="EMBL/GenBank/DDBJ databases">
        <title>Rhizophora mucronata_Transcriptome.</title>
        <authorList>
            <person name="Meera S.P."/>
            <person name="Sreeshan A."/>
            <person name="Augustine A."/>
        </authorList>
    </citation>
    <scope>NUCLEOTIDE SEQUENCE</scope>
    <source>
        <tissue evidence="1">Leaf</tissue>
    </source>
</reference>
<accession>A0A2P2NDL1</accession>
<protein>
    <submittedName>
        <fullName evidence="1">Uncharacterized protein</fullName>
    </submittedName>
</protein>
<name>A0A2P2NDL1_RHIMU</name>
<dbReference type="AlphaFoldDB" id="A0A2P2NDL1"/>
<evidence type="ECO:0000313" key="1">
    <source>
        <dbReference type="EMBL" id="MBX40549.1"/>
    </source>
</evidence>
<sequence>MSIIYHNISSAYAYVKNNALTRHYHHTRCR</sequence>
<dbReference type="EMBL" id="GGEC01060065">
    <property type="protein sequence ID" value="MBX40549.1"/>
    <property type="molecule type" value="Transcribed_RNA"/>
</dbReference>